<comment type="caution">
    <text evidence="1">The sequence shown here is derived from an EMBL/GenBank/DDBJ whole genome shotgun (WGS) entry which is preliminary data.</text>
</comment>
<proteinExistence type="predicted"/>
<feature type="non-terminal residue" evidence="1">
    <location>
        <position position="1"/>
    </location>
</feature>
<protein>
    <submittedName>
        <fullName evidence="1">16774_t:CDS:1</fullName>
    </submittedName>
</protein>
<dbReference type="EMBL" id="CAJVPU010038219">
    <property type="protein sequence ID" value="CAG8734346.1"/>
    <property type="molecule type" value="Genomic_DNA"/>
</dbReference>
<sequence>SVVRERSFYASLHRQIHSVSENNITNQPEIQEPAITSEFISNSEVAISKRITFTKDDNSNEELSANADKESNANGDEESDRIESLASFFHEIERDVKQNTQLLSAFEKFQKGYHNAKNLSENKLVSFVYQHASSSATIR</sequence>
<reference evidence="1" key="1">
    <citation type="submission" date="2021-06" db="EMBL/GenBank/DDBJ databases">
        <authorList>
            <person name="Kallberg Y."/>
            <person name="Tangrot J."/>
            <person name="Rosling A."/>
        </authorList>
    </citation>
    <scope>NUCLEOTIDE SEQUENCE</scope>
    <source>
        <strain evidence="1">IL203A</strain>
    </source>
</reference>
<organism evidence="1 2">
    <name type="scientific">Dentiscutata heterogama</name>
    <dbReference type="NCBI Taxonomy" id="1316150"/>
    <lineage>
        <taxon>Eukaryota</taxon>
        <taxon>Fungi</taxon>
        <taxon>Fungi incertae sedis</taxon>
        <taxon>Mucoromycota</taxon>
        <taxon>Glomeromycotina</taxon>
        <taxon>Glomeromycetes</taxon>
        <taxon>Diversisporales</taxon>
        <taxon>Gigasporaceae</taxon>
        <taxon>Dentiscutata</taxon>
    </lineage>
</organism>
<gene>
    <name evidence="1" type="ORF">DHETER_LOCUS13642</name>
</gene>
<name>A0ACA9Q2S7_9GLOM</name>
<evidence type="ECO:0000313" key="1">
    <source>
        <dbReference type="EMBL" id="CAG8734346.1"/>
    </source>
</evidence>
<keyword evidence="2" id="KW-1185">Reference proteome</keyword>
<evidence type="ECO:0000313" key="2">
    <source>
        <dbReference type="Proteomes" id="UP000789702"/>
    </source>
</evidence>
<dbReference type="Proteomes" id="UP000789702">
    <property type="component" value="Unassembled WGS sequence"/>
</dbReference>
<accession>A0ACA9Q2S7</accession>
<feature type="non-terminal residue" evidence="1">
    <location>
        <position position="139"/>
    </location>
</feature>